<organism evidence="3 4">
    <name type="scientific">Trinickia fusca</name>
    <dbReference type="NCBI Taxonomy" id="2419777"/>
    <lineage>
        <taxon>Bacteria</taxon>
        <taxon>Pseudomonadati</taxon>
        <taxon>Pseudomonadota</taxon>
        <taxon>Betaproteobacteria</taxon>
        <taxon>Burkholderiales</taxon>
        <taxon>Burkholderiaceae</taxon>
        <taxon>Trinickia</taxon>
    </lineage>
</organism>
<dbReference type="Proteomes" id="UP000280434">
    <property type="component" value="Unassembled WGS sequence"/>
</dbReference>
<accession>A0A494XJV3</accession>
<sequence length="167" mass="19067">MTVDLRAFDYGLEPLRRQRQWQLDAVRARLARAQHAIREAEAALAAQQDHHRAQCDLLTRASLRTLDLATRRPMLEWLAQSHAALAQAEADLTTLRDDARRIALDCAVAEQRLELIERHRSECLAQFAQESQARQAAEADRDWLSREAQGHAFTPSPSLPERREASR</sequence>
<dbReference type="EMBL" id="RBZV01000004">
    <property type="protein sequence ID" value="RKP48419.1"/>
    <property type="molecule type" value="Genomic_DNA"/>
</dbReference>
<dbReference type="RefSeq" id="WP_121278268.1">
    <property type="nucleotide sequence ID" value="NZ_RBZV01000004.1"/>
</dbReference>
<comment type="caution">
    <text evidence="3">The sequence shown here is derived from an EMBL/GenBank/DDBJ whole genome shotgun (WGS) entry which is preliminary data.</text>
</comment>
<evidence type="ECO:0000313" key="3">
    <source>
        <dbReference type="EMBL" id="RKP48419.1"/>
    </source>
</evidence>
<evidence type="ECO:0000313" key="4">
    <source>
        <dbReference type="Proteomes" id="UP000280434"/>
    </source>
</evidence>
<name>A0A494XJV3_9BURK</name>
<reference evidence="3 4" key="1">
    <citation type="submission" date="2018-10" db="EMBL/GenBank/DDBJ databases">
        <title>Paraburkholderia sp. 7MK8-2, isolated from soil.</title>
        <authorList>
            <person name="Gao Z.-H."/>
            <person name="Qiu L.-H."/>
        </authorList>
    </citation>
    <scope>NUCLEOTIDE SEQUENCE [LARGE SCALE GENOMIC DNA]</scope>
    <source>
        <strain evidence="3 4">7MK8-2</strain>
    </source>
</reference>
<feature type="coiled-coil region" evidence="1">
    <location>
        <begin position="23"/>
        <end position="50"/>
    </location>
</feature>
<evidence type="ECO:0000256" key="1">
    <source>
        <dbReference type="SAM" id="Coils"/>
    </source>
</evidence>
<feature type="compositionally biased region" description="Basic and acidic residues" evidence="2">
    <location>
        <begin position="137"/>
        <end position="149"/>
    </location>
</feature>
<evidence type="ECO:0000256" key="2">
    <source>
        <dbReference type="SAM" id="MobiDB-lite"/>
    </source>
</evidence>
<dbReference type="AlphaFoldDB" id="A0A494XJV3"/>
<dbReference type="OrthoDB" id="8812737at2"/>
<keyword evidence="4" id="KW-1185">Reference proteome</keyword>
<keyword evidence="1" id="KW-0175">Coiled coil</keyword>
<feature type="region of interest" description="Disordered" evidence="2">
    <location>
        <begin position="136"/>
        <end position="167"/>
    </location>
</feature>
<feature type="coiled-coil region" evidence="1">
    <location>
        <begin position="78"/>
        <end position="105"/>
    </location>
</feature>
<proteinExistence type="predicted"/>
<protein>
    <submittedName>
        <fullName evidence="3">Uncharacterized protein</fullName>
    </submittedName>
</protein>
<gene>
    <name evidence="3" type="ORF">D7S89_14025</name>
</gene>